<evidence type="ECO:0000313" key="3">
    <source>
        <dbReference type="Proteomes" id="UP001501727"/>
    </source>
</evidence>
<dbReference type="Proteomes" id="UP001501727">
    <property type="component" value="Unassembled WGS sequence"/>
</dbReference>
<comment type="caution">
    <text evidence="2">The sequence shown here is derived from an EMBL/GenBank/DDBJ whole genome shotgun (WGS) entry which is preliminary data.</text>
</comment>
<dbReference type="InterPro" id="IPR025511">
    <property type="entry name" value="DUF4398"/>
</dbReference>
<name>A0ABP7MWR1_9GAMM</name>
<keyword evidence="3" id="KW-1185">Reference proteome</keyword>
<gene>
    <name evidence="2" type="ORF">GCM10022229_26650</name>
</gene>
<evidence type="ECO:0000313" key="2">
    <source>
        <dbReference type="EMBL" id="GAA3931780.1"/>
    </source>
</evidence>
<dbReference type="EMBL" id="BAAAZU010000030">
    <property type="protein sequence ID" value="GAA3931780.1"/>
    <property type="molecule type" value="Genomic_DNA"/>
</dbReference>
<feature type="domain" description="DUF4398" evidence="1">
    <location>
        <begin position="65"/>
        <end position="141"/>
    </location>
</feature>
<evidence type="ECO:0000259" key="1">
    <source>
        <dbReference type="Pfam" id="PF14346"/>
    </source>
</evidence>
<protein>
    <submittedName>
        <fullName evidence="2">DUF4398 domain-containing protein</fullName>
    </submittedName>
</protein>
<organism evidence="2 3">
    <name type="scientific">Luteimonas lutimaris</name>
    <dbReference type="NCBI Taxonomy" id="698645"/>
    <lineage>
        <taxon>Bacteria</taxon>
        <taxon>Pseudomonadati</taxon>
        <taxon>Pseudomonadota</taxon>
        <taxon>Gammaproteobacteria</taxon>
        <taxon>Lysobacterales</taxon>
        <taxon>Lysobacteraceae</taxon>
        <taxon>Luteimonas</taxon>
    </lineage>
</organism>
<dbReference type="Pfam" id="PF14346">
    <property type="entry name" value="DUF4398"/>
    <property type="match status" value="1"/>
</dbReference>
<sequence>MSEPPLPGEESLRFRRMLMTMAADPRERDPPMATSFAQFRSALQVPVFAIVLALTACASLPPPTTELAAARQAVSQAGDADADQYAADEISQARRALEMAQAAMARGREDEARSLAVQAAAVADLARARSNQAVTETELAQRRAEISRLRQKLGVEDGQ</sequence>
<reference evidence="3" key="1">
    <citation type="journal article" date="2019" name="Int. J. Syst. Evol. Microbiol.">
        <title>The Global Catalogue of Microorganisms (GCM) 10K type strain sequencing project: providing services to taxonomists for standard genome sequencing and annotation.</title>
        <authorList>
            <consortium name="The Broad Institute Genomics Platform"/>
            <consortium name="The Broad Institute Genome Sequencing Center for Infectious Disease"/>
            <person name="Wu L."/>
            <person name="Ma J."/>
        </authorList>
    </citation>
    <scope>NUCLEOTIDE SEQUENCE [LARGE SCALE GENOMIC DNA]</scope>
    <source>
        <strain evidence="3">JCM 16916</strain>
    </source>
</reference>
<proteinExistence type="predicted"/>
<dbReference type="Gene3D" id="1.20.1270.390">
    <property type="match status" value="1"/>
</dbReference>
<accession>A0ABP7MWR1</accession>